<dbReference type="AlphaFoldDB" id="A0A0L8BZ73"/>
<feature type="chain" id="PRO_5005581379" evidence="2">
    <location>
        <begin position="23"/>
        <end position="267"/>
    </location>
</feature>
<keyword evidence="1" id="KW-0472">Membrane</keyword>
<evidence type="ECO:0000256" key="1">
    <source>
        <dbReference type="SAM" id="Phobius"/>
    </source>
</evidence>
<dbReference type="Pfam" id="PF09608">
    <property type="entry name" value="Alph_Pro_TM"/>
    <property type="match status" value="1"/>
</dbReference>
<dbReference type="InterPro" id="IPR019088">
    <property type="entry name" value="CHP02186-rel_TM"/>
</dbReference>
<dbReference type="Proteomes" id="UP000037425">
    <property type="component" value="Unassembled WGS sequence"/>
</dbReference>
<evidence type="ECO:0000256" key="2">
    <source>
        <dbReference type="SAM" id="SignalP"/>
    </source>
</evidence>
<proteinExistence type="predicted"/>
<dbReference type="NCBIfam" id="TIGR02186">
    <property type="entry name" value="alph_Pro_TM"/>
    <property type="match status" value="1"/>
</dbReference>
<comment type="caution">
    <text evidence="3">The sequence shown here is derived from an EMBL/GenBank/DDBJ whole genome shotgun (WGS) entry which is preliminary data.</text>
</comment>
<evidence type="ECO:0000313" key="3">
    <source>
        <dbReference type="EMBL" id="KOF19799.1"/>
    </source>
</evidence>
<dbReference type="PATRIC" id="fig|106592.7.peg.5616"/>
<organism evidence="3 4">
    <name type="scientific">Ensifer adhaerens</name>
    <name type="common">Sinorhizobium morelense</name>
    <dbReference type="NCBI Taxonomy" id="106592"/>
    <lineage>
        <taxon>Bacteria</taxon>
        <taxon>Pseudomonadati</taxon>
        <taxon>Pseudomonadota</taxon>
        <taxon>Alphaproteobacteria</taxon>
        <taxon>Hyphomicrobiales</taxon>
        <taxon>Rhizobiaceae</taxon>
        <taxon>Sinorhizobium/Ensifer group</taxon>
        <taxon>Ensifer</taxon>
    </lineage>
</organism>
<name>A0A0L8BZ73_ENSAD</name>
<dbReference type="RefSeq" id="WP_053248766.1">
    <property type="nucleotide sequence ID" value="NZ_LGAP01000004.1"/>
</dbReference>
<keyword evidence="2" id="KW-0732">Signal</keyword>
<protein>
    <submittedName>
        <fullName evidence="3">Membrane protein</fullName>
    </submittedName>
</protein>
<keyword evidence="1" id="KW-1133">Transmembrane helix</keyword>
<accession>A0A0L8BZ73</accession>
<feature type="transmembrane region" description="Helical" evidence="1">
    <location>
        <begin position="243"/>
        <end position="264"/>
    </location>
</feature>
<dbReference type="EMBL" id="LGAP01000004">
    <property type="protein sequence ID" value="KOF19799.1"/>
    <property type="molecule type" value="Genomic_DNA"/>
</dbReference>
<evidence type="ECO:0000313" key="4">
    <source>
        <dbReference type="Proteomes" id="UP000037425"/>
    </source>
</evidence>
<gene>
    <name evidence="3" type="ORF">AC244_10490</name>
</gene>
<reference evidence="4" key="1">
    <citation type="submission" date="2015-07" db="EMBL/GenBank/DDBJ databases">
        <title>Whole genome sequence of an Ensifer adhaerens strain isolated from a cave pool in the Wind Cave National Park.</title>
        <authorList>
            <person name="Eng W.W.H."/>
            <person name="Gan H.M."/>
            <person name="Barton H.A."/>
            <person name="Savka M.A."/>
        </authorList>
    </citation>
    <scope>NUCLEOTIDE SEQUENCE [LARGE SCALE GENOMIC DNA]</scope>
    <source>
        <strain evidence="4">SD006</strain>
    </source>
</reference>
<feature type="signal peptide" evidence="2">
    <location>
        <begin position="1"/>
        <end position="22"/>
    </location>
</feature>
<sequence length="267" mass="29014">MTHLARIALAALTLAFAAPAGAQMQDENANDFTEKLEIGISTDEIAITSDFRGADLTIFGAVDGFDPNLLVQGKYNIIVSLEGPKDNATVRKKERVFGIWVNTSSMTFELVPESYSLSSTRDIETIAPPGEMGNMGIGVDHMRLVPLGFVGDGSNLGEFRNAFRRIRETSGVYERDPGGVQFISSSLFKASVRLPANVPNGVHVVRAYLFRDGTFVAAKALPLRVVKTGVEQVITQTAHQQPFFYGLFAVLLAVITGWGASLLFRKE</sequence>
<keyword evidence="1" id="KW-0812">Transmembrane</keyword>
<dbReference type="OrthoDB" id="9815212at2"/>